<evidence type="ECO:0000256" key="1">
    <source>
        <dbReference type="SAM" id="MobiDB-lite"/>
    </source>
</evidence>
<organism evidence="2 3">
    <name type="scientific">Neurospora intermedia</name>
    <dbReference type="NCBI Taxonomy" id="5142"/>
    <lineage>
        <taxon>Eukaryota</taxon>
        <taxon>Fungi</taxon>
        <taxon>Dikarya</taxon>
        <taxon>Ascomycota</taxon>
        <taxon>Pezizomycotina</taxon>
        <taxon>Sordariomycetes</taxon>
        <taxon>Sordariomycetidae</taxon>
        <taxon>Sordariales</taxon>
        <taxon>Sordariaceae</taxon>
        <taxon>Neurospora</taxon>
    </lineage>
</organism>
<keyword evidence="3" id="KW-1185">Reference proteome</keyword>
<evidence type="ECO:0000313" key="2">
    <source>
        <dbReference type="EMBL" id="KAL0467918.1"/>
    </source>
</evidence>
<protein>
    <submittedName>
        <fullName evidence="2">Uncharacterized protein</fullName>
    </submittedName>
</protein>
<dbReference type="Proteomes" id="UP001451303">
    <property type="component" value="Unassembled WGS sequence"/>
</dbReference>
<feature type="region of interest" description="Disordered" evidence="1">
    <location>
        <begin position="1"/>
        <end position="24"/>
    </location>
</feature>
<gene>
    <name evidence="2" type="ORF">QR685DRAFT_502998</name>
</gene>
<proteinExistence type="predicted"/>
<accession>A0ABR3D5C8</accession>
<name>A0ABR3D5C8_NEUIN</name>
<comment type="caution">
    <text evidence="2">The sequence shown here is derived from an EMBL/GenBank/DDBJ whole genome shotgun (WGS) entry which is preliminary data.</text>
</comment>
<sequence>MRDGNESEETGEVEAKTQSQISKSGRGRVIVVACNGPVANPRYCNNQDYEPQQLTPVTNVVEKAMSTAGPRLCSEVRRSGPVLAVCGGWSRF</sequence>
<dbReference type="EMBL" id="JAVLET010000008">
    <property type="protein sequence ID" value="KAL0467918.1"/>
    <property type="molecule type" value="Genomic_DNA"/>
</dbReference>
<reference evidence="2 3" key="1">
    <citation type="submission" date="2023-09" db="EMBL/GenBank/DDBJ databases">
        <title>Multi-omics analysis of a traditional fermented food reveals byproduct-associated fungal strains for waste-to-food upcycling.</title>
        <authorList>
            <consortium name="Lawrence Berkeley National Laboratory"/>
            <person name="Rekdal V.M."/>
            <person name="Villalobos-Escobedo J.M."/>
            <person name="Rodriguez-Valeron N."/>
            <person name="Garcia M.O."/>
            <person name="Vasquez D.P."/>
            <person name="Damayanti I."/>
            <person name="Sorensen P.M."/>
            <person name="Baidoo E.E."/>
            <person name="De Carvalho A.C."/>
            <person name="Riley R."/>
            <person name="Lipzen A."/>
            <person name="He G."/>
            <person name="Yan M."/>
            <person name="Haridas S."/>
            <person name="Daum C."/>
            <person name="Yoshinaga Y."/>
            <person name="Ng V."/>
            <person name="Grigoriev I.V."/>
            <person name="Munk R."/>
            <person name="Nuraida L."/>
            <person name="Wijaya C.H."/>
            <person name="Morales P.-C."/>
            <person name="Keasling J.D."/>
        </authorList>
    </citation>
    <scope>NUCLEOTIDE SEQUENCE [LARGE SCALE GENOMIC DNA]</scope>
    <source>
        <strain evidence="2 3">FGSC 2613</strain>
    </source>
</reference>
<evidence type="ECO:0000313" key="3">
    <source>
        <dbReference type="Proteomes" id="UP001451303"/>
    </source>
</evidence>
<feature type="compositionally biased region" description="Acidic residues" evidence="1">
    <location>
        <begin position="1"/>
        <end position="12"/>
    </location>
</feature>